<dbReference type="EMBL" id="LKPO01000019">
    <property type="protein sequence ID" value="OLF91419.1"/>
    <property type="molecule type" value="Genomic_DNA"/>
</dbReference>
<dbReference type="PANTHER" id="PTHR30445">
    <property type="entry name" value="K(+)_H(+) ANTIPORTER SUBUNIT KHTT"/>
    <property type="match status" value="1"/>
</dbReference>
<dbReference type="Gene3D" id="3.30.70.1450">
    <property type="entry name" value="Regulator of K+ conductance, C-terminal domain"/>
    <property type="match status" value="1"/>
</dbReference>
<dbReference type="GO" id="GO:0006813">
    <property type="term" value="P:potassium ion transport"/>
    <property type="evidence" value="ECO:0007669"/>
    <property type="project" value="InterPro"/>
</dbReference>
<proteinExistence type="predicted"/>
<dbReference type="PANTHER" id="PTHR30445:SF8">
    <property type="entry name" value="K(+)_H(+) ANTIPORTER SUBUNIT KHTT"/>
    <property type="match status" value="1"/>
</dbReference>
<dbReference type="Pfam" id="PF25991">
    <property type="entry name" value="KhtT_N"/>
    <property type="match status" value="1"/>
</dbReference>
<protein>
    <submittedName>
        <fullName evidence="2">TrkA domain protein</fullName>
    </submittedName>
</protein>
<dbReference type="SUPFAM" id="SSF116726">
    <property type="entry name" value="TrkA C-terminal domain-like"/>
    <property type="match status" value="1"/>
</dbReference>
<feature type="domain" description="RCK C-terminal" evidence="1">
    <location>
        <begin position="76"/>
        <end position="161"/>
    </location>
</feature>
<organism evidence="2 3">
    <name type="scientific">Bacillus paralicheniformis</name>
    <dbReference type="NCBI Taxonomy" id="1648923"/>
    <lineage>
        <taxon>Bacteria</taxon>
        <taxon>Bacillati</taxon>
        <taxon>Bacillota</taxon>
        <taxon>Bacilli</taxon>
        <taxon>Bacillales</taxon>
        <taxon>Bacillaceae</taxon>
        <taxon>Bacillus</taxon>
    </lineage>
</organism>
<dbReference type="Pfam" id="PF02080">
    <property type="entry name" value="TrkA_C"/>
    <property type="match status" value="1"/>
</dbReference>
<name>A0A7Z0WX44_9BACI</name>
<accession>A0A7Z0WX44</accession>
<dbReference type="InterPro" id="IPR026278">
    <property type="entry name" value="KhtT"/>
</dbReference>
<dbReference type="InterPro" id="IPR006037">
    <property type="entry name" value="RCK_C"/>
</dbReference>
<dbReference type="InterPro" id="IPR050144">
    <property type="entry name" value="AAE_transporter"/>
</dbReference>
<dbReference type="RefSeq" id="WP_035338453.1">
    <property type="nucleotide sequence ID" value="NZ_AP023088.1"/>
</dbReference>
<comment type="caution">
    <text evidence="2">The sequence shown here is derived from an EMBL/GenBank/DDBJ whole genome shotgun (WGS) entry which is preliminary data.</text>
</comment>
<sequence length="167" mass="18733">MRMRESELPGIGKKIEIFTRSADKITIILHEDGTRELYHFHENDDEECVSNIRFDDDEARQISAILGGMAYKPKALESVEAALDKLMIEWFKIESGSLADQETIGALGIGEHYHVTVIAVVKKDRGKILNPGSETVISEGDTMVISGERNELTRLMKEKLTASERDV</sequence>
<gene>
    <name evidence="2" type="ORF">B4121_2897</name>
</gene>
<evidence type="ECO:0000259" key="1">
    <source>
        <dbReference type="PROSITE" id="PS51202"/>
    </source>
</evidence>
<dbReference type="GO" id="GO:0008324">
    <property type="term" value="F:monoatomic cation transmembrane transporter activity"/>
    <property type="evidence" value="ECO:0007669"/>
    <property type="project" value="InterPro"/>
</dbReference>
<evidence type="ECO:0000313" key="2">
    <source>
        <dbReference type="EMBL" id="OLF91419.1"/>
    </source>
</evidence>
<evidence type="ECO:0000313" key="3">
    <source>
        <dbReference type="Proteomes" id="UP000185604"/>
    </source>
</evidence>
<dbReference type="InterPro" id="IPR058776">
    <property type="entry name" value="KhtT-like_N"/>
</dbReference>
<dbReference type="AlphaFoldDB" id="A0A7Z0WX44"/>
<reference evidence="2 3" key="1">
    <citation type="journal article" date="2016" name="Front. Microbiol.">
        <title>High-Level Heat Resistance of Spores of Bacillus amyloliquefaciens and Bacillus licheniformis Results from the Presence of a spoVA Operon in a Tn1546 Transposon.</title>
        <authorList>
            <person name="Berendsen E.M."/>
            <person name="Koning R.A."/>
            <person name="Boekhorst J."/>
            <person name="de Jong A."/>
            <person name="Kuipers O.P."/>
            <person name="Wells-Bennik M.H."/>
        </authorList>
    </citation>
    <scope>NUCLEOTIDE SEQUENCE [LARGE SCALE GENOMIC DNA]</scope>
    <source>
        <strain evidence="2 3">B4121</strain>
    </source>
</reference>
<dbReference type="PROSITE" id="PS51202">
    <property type="entry name" value="RCK_C"/>
    <property type="match status" value="1"/>
</dbReference>
<dbReference type="PIRSF" id="PIRSF005028">
    <property type="entry name" value="KhtT"/>
    <property type="match status" value="1"/>
</dbReference>
<dbReference type="InterPro" id="IPR036721">
    <property type="entry name" value="RCK_C_sf"/>
</dbReference>
<dbReference type="Proteomes" id="UP000185604">
    <property type="component" value="Unassembled WGS sequence"/>
</dbReference>